<proteinExistence type="predicted"/>
<evidence type="ECO:0000313" key="3">
    <source>
        <dbReference type="RefSeq" id="XP_019628790.1"/>
    </source>
</evidence>
<keyword evidence="2" id="KW-1185">Reference proteome</keyword>
<dbReference type="AlphaFoldDB" id="A0A6P4YHK3"/>
<dbReference type="RefSeq" id="XP_019628790.1">
    <property type="nucleotide sequence ID" value="XM_019773231.1"/>
</dbReference>
<sequence>MASPTQTGLPPRFPSPASFPPAVPSQPPPPGTSVTPTIYTSQATAHPSLQPGANTHPPRPVSQIDRQPPPPGTAVTTTVYTSQATARPSLQPGANTHPPRPALRYGSTTHPPRHPQPPQTTRPTLPGQPPSYRYYAPTDPAAGLPVTWYQPPAVPSPSSPPHLKTPLPAAFLGNGDEDFPVWLTKFEVYADAHLYDATVRTRALPTFLDGPALTYFQSLPQETNTTTRHLCQALSHAFSQDKYIFSFQQSLAQRKRQPGESLIVFASELKHLVRRAHRTYK</sequence>
<feature type="compositionally biased region" description="Pro residues" evidence="1">
    <location>
        <begin position="11"/>
        <end position="31"/>
    </location>
</feature>
<dbReference type="OrthoDB" id="8047091at2759"/>
<feature type="compositionally biased region" description="Low complexity" evidence="1">
    <location>
        <begin position="73"/>
        <end position="86"/>
    </location>
</feature>
<dbReference type="GeneID" id="109473369"/>
<gene>
    <name evidence="3" type="primary">LOC109473369</name>
</gene>
<accession>A0A6P4YHK3</accession>
<organism evidence="2 3">
    <name type="scientific">Branchiostoma belcheri</name>
    <name type="common">Amphioxus</name>
    <dbReference type="NCBI Taxonomy" id="7741"/>
    <lineage>
        <taxon>Eukaryota</taxon>
        <taxon>Metazoa</taxon>
        <taxon>Chordata</taxon>
        <taxon>Cephalochordata</taxon>
        <taxon>Leptocardii</taxon>
        <taxon>Amphioxiformes</taxon>
        <taxon>Branchiostomatidae</taxon>
        <taxon>Branchiostoma</taxon>
    </lineage>
</organism>
<reference evidence="3" key="1">
    <citation type="submission" date="2025-08" db="UniProtKB">
        <authorList>
            <consortium name="RefSeq"/>
        </authorList>
    </citation>
    <scope>IDENTIFICATION</scope>
    <source>
        <tissue evidence="3">Gonad</tissue>
    </source>
</reference>
<feature type="compositionally biased region" description="Polar residues" evidence="1">
    <location>
        <begin position="37"/>
        <end position="53"/>
    </location>
</feature>
<feature type="region of interest" description="Disordered" evidence="1">
    <location>
        <begin position="1"/>
        <end position="137"/>
    </location>
</feature>
<name>A0A6P4YHK3_BRABE</name>
<dbReference type="KEGG" id="bbel:109473369"/>
<protein>
    <submittedName>
        <fullName evidence="3">Leucine-rich repeat extensin-like protein 1</fullName>
    </submittedName>
</protein>
<evidence type="ECO:0000256" key="1">
    <source>
        <dbReference type="SAM" id="MobiDB-lite"/>
    </source>
</evidence>
<dbReference type="Proteomes" id="UP000515135">
    <property type="component" value="Unplaced"/>
</dbReference>
<evidence type="ECO:0000313" key="2">
    <source>
        <dbReference type="Proteomes" id="UP000515135"/>
    </source>
</evidence>